<feature type="domain" description="Core" evidence="2">
    <location>
        <begin position="69"/>
        <end position="165"/>
    </location>
</feature>
<dbReference type="STRING" id="133385.A0A2T9YGN7"/>
<dbReference type="NCBIfam" id="TIGR00049">
    <property type="entry name" value="iron-sulfur cluster assembly accessory protein"/>
    <property type="match status" value="1"/>
</dbReference>
<dbReference type="GO" id="GO:0016226">
    <property type="term" value="P:iron-sulfur cluster assembly"/>
    <property type="evidence" value="ECO:0007669"/>
    <property type="project" value="InterPro"/>
</dbReference>
<evidence type="ECO:0000256" key="1">
    <source>
        <dbReference type="ARBA" id="ARBA00006718"/>
    </source>
</evidence>
<gene>
    <name evidence="3" type="ORF">BB561_004370</name>
</gene>
<organism evidence="3 4">
    <name type="scientific">Smittium simulii</name>
    <dbReference type="NCBI Taxonomy" id="133385"/>
    <lineage>
        <taxon>Eukaryota</taxon>
        <taxon>Fungi</taxon>
        <taxon>Fungi incertae sedis</taxon>
        <taxon>Zoopagomycota</taxon>
        <taxon>Kickxellomycotina</taxon>
        <taxon>Harpellomycetes</taxon>
        <taxon>Harpellales</taxon>
        <taxon>Legeriomycetaceae</taxon>
        <taxon>Smittium</taxon>
    </lineage>
</organism>
<comment type="caution">
    <text evidence="3">The sequence shown here is derived from an EMBL/GenBank/DDBJ whole genome shotgun (WGS) entry which is preliminary data.</text>
</comment>
<reference evidence="3 4" key="1">
    <citation type="journal article" date="2018" name="MBio">
        <title>Comparative Genomics Reveals the Core Gene Toolbox for the Fungus-Insect Symbiosis.</title>
        <authorList>
            <person name="Wang Y."/>
            <person name="Stata M."/>
            <person name="Wang W."/>
            <person name="Stajich J.E."/>
            <person name="White M.M."/>
            <person name="Moncalvo J.M."/>
        </authorList>
    </citation>
    <scope>NUCLEOTIDE SEQUENCE [LARGE SCALE GENOMIC DNA]</scope>
    <source>
        <strain evidence="3 4">SWE-8-4</strain>
    </source>
</reference>
<dbReference type="AlphaFoldDB" id="A0A2T9YGN7"/>
<dbReference type="GO" id="GO:0005506">
    <property type="term" value="F:iron ion binding"/>
    <property type="evidence" value="ECO:0007669"/>
    <property type="project" value="TreeGrafter"/>
</dbReference>
<dbReference type="PANTHER" id="PTHR43011">
    <property type="entry name" value="IRON-SULFUR CLUSTER ASSEMBLY 2 HOMOLOG, MITOCHONDRIAL"/>
    <property type="match status" value="1"/>
</dbReference>
<dbReference type="PANTHER" id="PTHR43011:SF1">
    <property type="entry name" value="IRON-SULFUR CLUSTER ASSEMBLY 2 HOMOLOG, MITOCHONDRIAL"/>
    <property type="match status" value="1"/>
</dbReference>
<sequence>MNITAKLLYKNLPQHLYSSKALFTNNLNTRHIFHISRLYSYSKPLLDSKSSVYSKPEPKSTNIEEAQVVLSPTAIKRLEELSNSSGTTQYLRVLVESGGCYGFQYKMDLTSEPQNDDIQGNAKMVIDKLSLELVRGATIDWVDELIGHSFKIVANPNSSGGCGCGASFEINI</sequence>
<accession>A0A2T9YGN7</accession>
<dbReference type="EMBL" id="MBFR01000198">
    <property type="protein sequence ID" value="PVU91480.1"/>
    <property type="molecule type" value="Genomic_DNA"/>
</dbReference>
<name>A0A2T9YGN7_9FUNG</name>
<dbReference type="Gene3D" id="2.60.300.12">
    <property type="entry name" value="HesB-like domain"/>
    <property type="match status" value="1"/>
</dbReference>
<dbReference type="InterPro" id="IPR016092">
    <property type="entry name" value="ATAP"/>
</dbReference>
<evidence type="ECO:0000259" key="2">
    <source>
        <dbReference type="Pfam" id="PF01521"/>
    </source>
</evidence>
<protein>
    <recommendedName>
        <fullName evidence="2">Core domain-containing protein</fullName>
    </recommendedName>
</protein>
<dbReference type="GO" id="GO:0005739">
    <property type="term" value="C:mitochondrion"/>
    <property type="evidence" value="ECO:0007669"/>
    <property type="project" value="TreeGrafter"/>
</dbReference>
<dbReference type="GO" id="GO:0051539">
    <property type="term" value="F:4 iron, 4 sulfur cluster binding"/>
    <property type="evidence" value="ECO:0007669"/>
    <property type="project" value="TreeGrafter"/>
</dbReference>
<dbReference type="Proteomes" id="UP000245383">
    <property type="component" value="Unassembled WGS sequence"/>
</dbReference>
<dbReference type="OrthoDB" id="1938621at2759"/>
<dbReference type="SUPFAM" id="SSF89360">
    <property type="entry name" value="HesB-like domain"/>
    <property type="match status" value="1"/>
</dbReference>
<dbReference type="InterPro" id="IPR000361">
    <property type="entry name" value="ATAP_core_dom"/>
</dbReference>
<dbReference type="GO" id="GO:0051537">
    <property type="term" value="F:2 iron, 2 sulfur cluster binding"/>
    <property type="evidence" value="ECO:0007669"/>
    <property type="project" value="TreeGrafter"/>
</dbReference>
<proteinExistence type="inferred from homology"/>
<keyword evidence="4" id="KW-1185">Reference proteome</keyword>
<dbReference type="Pfam" id="PF01521">
    <property type="entry name" value="Fe-S_biosyn"/>
    <property type="match status" value="1"/>
</dbReference>
<evidence type="ECO:0000313" key="4">
    <source>
        <dbReference type="Proteomes" id="UP000245383"/>
    </source>
</evidence>
<evidence type="ECO:0000313" key="3">
    <source>
        <dbReference type="EMBL" id="PVU91480.1"/>
    </source>
</evidence>
<dbReference type="InterPro" id="IPR035903">
    <property type="entry name" value="HesB-like_dom_sf"/>
</dbReference>
<comment type="similarity">
    <text evidence="1">Belongs to the HesB/IscA family.</text>
</comment>